<accession>A0ABR1UGW7</accession>
<evidence type="ECO:0000313" key="2">
    <source>
        <dbReference type="EMBL" id="KAK8058140.1"/>
    </source>
</evidence>
<keyword evidence="3" id="KW-1185">Reference proteome</keyword>
<organism evidence="2 3">
    <name type="scientific">Apiospora phragmitis</name>
    <dbReference type="NCBI Taxonomy" id="2905665"/>
    <lineage>
        <taxon>Eukaryota</taxon>
        <taxon>Fungi</taxon>
        <taxon>Dikarya</taxon>
        <taxon>Ascomycota</taxon>
        <taxon>Pezizomycotina</taxon>
        <taxon>Sordariomycetes</taxon>
        <taxon>Xylariomycetidae</taxon>
        <taxon>Amphisphaeriales</taxon>
        <taxon>Apiosporaceae</taxon>
        <taxon>Apiospora</taxon>
    </lineage>
</organism>
<sequence length="227" mass="25843">MVLPEMRIGSTQKQTTQPEHNTPVLHDEWVFAFLPVQKTRFKVSGPLIDVRQDFLIEIPRSVSDSSGLCHTSQQTRYCRRFSQKREGLSRGIIDAFITAIKQMCKHPTLRFQWMRYLPKPDTIGSSWSYLIKQITKKIQDTRVMVPRSLQPSMDTLKLIEESAILGPRGLDSSGEPLLRDNDPGVYLSPAYQKADLLSPLRFRIAESQHTGNNCPGEVEPYADGLQD</sequence>
<gene>
    <name evidence="2" type="ORF">PG994_008588</name>
</gene>
<dbReference type="GeneID" id="92093060"/>
<protein>
    <submittedName>
        <fullName evidence="2">Uncharacterized protein</fullName>
    </submittedName>
</protein>
<dbReference type="EMBL" id="JAQQWL010000009">
    <property type="protein sequence ID" value="KAK8058140.1"/>
    <property type="molecule type" value="Genomic_DNA"/>
</dbReference>
<proteinExistence type="predicted"/>
<reference evidence="2 3" key="1">
    <citation type="submission" date="2023-01" db="EMBL/GenBank/DDBJ databases">
        <title>Analysis of 21 Apiospora genomes using comparative genomics revels a genus with tremendous synthesis potential of carbohydrate active enzymes and secondary metabolites.</title>
        <authorList>
            <person name="Sorensen T."/>
        </authorList>
    </citation>
    <scope>NUCLEOTIDE SEQUENCE [LARGE SCALE GENOMIC DNA]</scope>
    <source>
        <strain evidence="2 3">CBS 135458</strain>
    </source>
</reference>
<evidence type="ECO:0000256" key="1">
    <source>
        <dbReference type="SAM" id="MobiDB-lite"/>
    </source>
</evidence>
<comment type="caution">
    <text evidence="2">The sequence shown here is derived from an EMBL/GenBank/DDBJ whole genome shotgun (WGS) entry which is preliminary data.</text>
</comment>
<dbReference type="Proteomes" id="UP001480595">
    <property type="component" value="Unassembled WGS sequence"/>
</dbReference>
<name>A0ABR1UGW7_9PEZI</name>
<feature type="region of interest" description="Disordered" evidence="1">
    <location>
        <begin position="208"/>
        <end position="227"/>
    </location>
</feature>
<dbReference type="RefSeq" id="XP_066713586.1">
    <property type="nucleotide sequence ID" value="XM_066859997.1"/>
</dbReference>
<evidence type="ECO:0000313" key="3">
    <source>
        <dbReference type="Proteomes" id="UP001480595"/>
    </source>
</evidence>